<organism evidence="4 5">
    <name type="scientific">Lonsdalea quercina</name>
    <dbReference type="NCBI Taxonomy" id="71657"/>
    <lineage>
        <taxon>Bacteria</taxon>
        <taxon>Pseudomonadati</taxon>
        <taxon>Pseudomonadota</taxon>
        <taxon>Gammaproteobacteria</taxon>
        <taxon>Enterobacterales</taxon>
        <taxon>Pectobacteriaceae</taxon>
        <taxon>Lonsdalea</taxon>
    </lineage>
</organism>
<evidence type="ECO:0000313" key="5">
    <source>
        <dbReference type="Proteomes" id="UP000187280"/>
    </source>
</evidence>
<dbReference type="InterPro" id="IPR005220">
    <property type="entry name" value="CarO-like"/>
</dbReference>
<evidence type="ECO:0000256" key="3">
    <source>
        <dbReference type="SAM" id="SignalP"/>
    </source>
</evidence>
<dbReference type="EMBL" id="FNQS01000006">
    <property type="protein sequence ID" value="SEA57723.1"/>
    <property type="molecule type" value="Genomic_DNA"/>
</dbReference>
<dbReference type="Pfam" id="PF04076">
    <property type="entry name" value="BOF"/>
    <property type="match status" value="1"/>
</dbReference>
<dbReference type="GeneID" id="97764791"/>
<dbReference type="eggNOG" id="COG3111">
    <property type="taxonomic scope" value="Bacteria"/>
</dbReference>
<name>A0A1H4CBN5_9GAMM</name>
<evidence type="ECO:0000313" key="4">
    <source>
        <dbReference type="EMBL" id="SEA57723.1"/>
    </source>
</evidence>
<sequence length="133" mass="14281">MKKTAALFAITALCAAPAFAAQTGGFVEPNASSSPAHSAGGFSGPDGSVTTVAKAKELKDDSWVTVRGHIERRVGSEDYQFRDETGTITVEIDDKYWNGQNVTPTDKVELQGEMDKGFNSAELDVKQVKKIQN</sequence>
<keyword evidence="1 3" id="KW-0732">Signal</keyword>
<dbReference type="InterPro" id="IPR016052">
    <property type="entry name" value="YgiW/YdeI"/>
</dbReference>
<reference evidence="4 5" key="1">
    <citation type="submission" date="2016-10" db="EMBL/GenBank/DDBJ databases">
        <authorList>
            <person name="de Groot N.N."/>
        </authorList>
    </citation>
    <scope>NUCLEOTIDE SEQUENCE [LARGE SCALE GENOMIC DNA]</scope>
    <source>
        <strain evidence="4 5">ATCC 29281</strain>
    </source>
</reference>
<evidence type="ECO:0000256" key="2">
    <source>
        <dbReference type="SAM" id="MobiDB-lite"/>
    </source>
</evidence>
<accession>A0A1H4CBN5</accession>
<dbReference type="NCBIfam" id="NF033674">
    <property type="entry name" value="stress_OB_fold"/>
    <property type="match status" value="1"/>
</dbReference>
<evidence type="ECO:0000256" key="1">
    <source>
        <dbReference type="ARBA" id="ARBA00022729"/>
    </source>
</evidence>
<feature type="chain" id="PRO_5010562297" evidence="3">
    <location>
        <begin position="21"/>
        <end position="133"/>
    </location>
</feature>
<dbReference type="STRING" id="71657.SAMN02982996_01919"/>
<feature type="signal peptide" evidence="3">
    <location>
        <begin position="1"/>
        <end position="20"/>
    </location>
</feature>
<dbReference type="NCBIfam" id="TIGR00156">
    <property type="entry name" value="YgiW/YdeI family stress tolerance OB fold protein"/>
    <property type="match status" value="1"/>
</dbReference>
<dbReference type="RefSeq" id="WP_026743748.1">
    <property type="nucleotide sequence ID" value="NZ_FNQS01000006.1"/>
</dbReference>
<dbReference type="PANTHER" id="PTHR36571">
    <property type="entry name" value="PROTEIN YGIW"/>
    <property type="match status" value="1"/>
</dbReference>
<dbReference type="PANTHER" id="PTHR36571:SF1">
    <property type="entry name" value="PROTEIN YGIW"/>
    <property type="match status" value="1"/>
</dbReference>
<proteinExistence type="predicted"/>
<feature type="region of interest" description="Disordered" evidence="2">
    <location>
        <begin position="25"/>
        <end position="48"/>
    </location>
</feature>
<keyword evidence="5" id="KW-1185">Reference proteome</keyword>
<dbReference type="AlphaFoldDB" id="A0A1H4CBN5"/>
<dbReference type="Gene3D" id="2.40.50.200">
    <property type="entry name" value="Bacterial OB-fold"/>
    <property type="match status" value="1"/>
</dbReference>
<dbReference type="InterPro" id="IPR036700">
    <property type="entry name" value="BOBF_sf"/>
</dbReference>
<gene>
    <name evidence="4" type="ORF">SAMN02982996_01919</name>
</gene>
<dbReference type="SUPFAM" id="SSF101756">
    <property type="entry name" value="Hypothetical protein YgiW"/>
    <property type="match status" value="1"/>
</dbReference>
<dbReference type="Proteomes" id="UP000187280">
    <property type="component" value="Unassembled WGS sequence"/>
</dbReference>
<protein>
    <submittedName>
        <fullName evidence="4">TIGR00156 family protein</fullName>
    </submittedName>
</protein>